<dbReference type="GO" id="GO:0009253">
    <property type="term" value="P:peptidoglycan catabolic process"/>
    <property type="evidence" value="ECO:0007669"/>
    <property type="project" value="InterPro"/>
</dbReference>
<evidence type="ECO:0000256" key="1">
    <source>
        <dbReference type="ARBA" id="ARBA00022801"/>
    </source>
</evidence>
<accession>A0A212JJ55</accession>
<name>A0A212JJ55_9FIRM</name>
<reference evidence="4" key="1">
    <citation type="submission" date="2016-04" db="EMBL/GenBank/DDBJ databases">
        <authorList>
            <person name="Evans L.H."/>
            <person name="Alamgir A."/>
            <person name="Owens N."/>
            <person name="Weber N.D."/>
            <person name="Virtaneva K."/>
            <person name="Barbian K."/>
            <person name="Babar A."/>
            <person name="Rosenke K."/>
        </authorList>
    </citation>
    <scope>NUCLEOTIDE SEQUENCE</scope>
    <source>
        <strain evidence="4">86</strain>
    </source>
</reference>
<dbReference type="AlphaFoldDB" id="A0A212JJ55"/>
<dbReference type="EMBL" id="FLUN01000001">
    <property type="protein sequence ID" value="SBV99447.1"/>
    <property type="molecule type" value="Genomic_DNA"/>
</dbReference>
<organism evidence="4">
    <name type="scientific">uncultured Eubacteriales bacterium</name>
    <dbReference type="NCBI Taxonomy" id="172733"/>
    <lineage>
        <taxon>Bacteria</taxon>
        <taxon>Bacillati</taxon>
        <taxon>Bacillota</taxon>
        <taxon>Clostridia</taxon>
        <taxon>Eubacteriales</taxon>
        <taxon>environmental samples</taxon>
    </lineage>
</organism>
<feature type="domain" description="MurNAc-LAA" evidence="3">
    <location>
        <begin position="200"/>
        <end position="317"/>
    </location>
</feature>
<dbReference type="PANTHER" id="PTHR30404">
    <property type="entry name" value="N-ACETYLMURAMOYL-L-ALANINE AMIDASE"/>
    <property type="match status" value="1"/>
</dbReference>
<dbReference type="Pfam" id="PF09992">
    <property type="entry name" value="NAGPA"/>
    <property type="match status" value="1"/>
</dbReference>
<dbReference type="InterPro" id="IPR050695">
    <property type="entry name" value="N-acetylmuramoyl_amidase_3"/>
</dbReference>
<dbReference type="Pfam" id="PF01520">
    <property type="entry name" value="Amidase_3"/>
    <property type="match status" value="1"/>
</dbReference>
<dbReference type="PANTHER" id="PTHR30404:SF0">
    <property type="entry name" value="N-ACETYLMURAMOYL-L-ALANINE AMIDASE AMIC"/>
    <property type="match status" value="1"/>
</dbReference>
<keyword evidence="1" id="KW-0378">Hydrolase</keyword>
<dbReference type="SUPFAM" id="SSF53187">
    <property type="entry name" value="Zn-dependent exopeptidases"/>
    <property type="match status" value="1"/>
</dbReference>
<dbReference type="CDD" id="cd02696">
    <property type="entry name" value="MurNAc-LAA"/>
    <property type="match status" value="1"/>
</dbReference>
<evidence type="ECO:0000259" key="3">
    <source>
        <dbReference type="SMART" id="SM00646"/>
    </source>
</evidence>
<proteinExistence type="predicted"/>
<dbReference type="GO" id="GO:0030288">
    <property type="term" value="C:outer membrane-bounded periplasmic space"/>
    <property type="evidence" value="ECO:0007669"/>
    <property type="project" value="TreeGrafter"/>
</dbReference>
<feature type="region of interest" description="Disordered" evidence="2">
    <location>
        <begin position="94"/>
        <end position="113"/>
    </location>
</feature>
<dbReference type="Gene3D" id="3.40.630.40">
    <property type="entry name" value="Zn-dependent exopeptidases"/>
    <property type="match status" value="1"/>
</dbReference>
<gene>
    <name evidence="4" type="ORF">KL86CLO1_11199</name>
</gene>
<dbReference type="SMART" id="SM00646">
    <property type="entry name" value="Ami_3"/>
    <property type="match status" value="1"/>
</dbReference>
<dbReference type="InterPro" id="IPR002508">
    <property type="entry name" value="MurNAc-LAA_cat"/>
</dbReference>
<sequence>MGYAWDNGDIKMEALLSPKANYISGTELLTPMVGLGDDILYDRKQLGGARGRTALALGSGNLIIYCANDGKDGVTVEGLQTELYELGAETAIGADGGGSSQGSGDSWDVRSSDVPERPVHNYLCIWLKKESKEDKPVSKTVCLDPGHGPGCVNGSPDGSYKEYEFAWDMSQRVKTHLERCGVKVVMTKDEKGYPSLTERAKISDGAAADLLVSLHTNADGSAGWGPASGLMIYTSAGPDSAARNVAARAVIAQMQVAGVTVRKDAIIHELAYAIVRLPKAPSVLIEHGFHTNKEDVARLKTTEYRAKLAEATAKGACDFLGVAWADEQRNPMTPGPWYEEDRKWAKDQGISDGTRPDGPVTRAEVWAMLRRLNE</sequence>
<protein>
    <recommendedName>
        <fullName evidence="3">MurNAc-LAA domain-containing protein</fullName>
    </recommendedName>
</protein>
<evidence type="ECO:0000313" key="4">
    <source>
        <dbReference type="EMBL" id="SBV99447.1"/>
    </source>
</evidence>
<evidence type="ECO:0000256" key="2">
    <source>
        <dbReference type="SAM" id="MobiDB-lite"/>
    </source>
</evidence>
<dbReference type="GO" id="GO:0008745">
    <property type="term" value="F:N-acetylmuramoyl-L-alanine amidase activity"/>
    <property type="evidence" value="ECO:0007669"/>
    <property type="project" value="InterPro"/>
</dbReference>
<dbReference type="InterPro" id="IPR018711">
    <property type="entry name" value="NAGPA"/>
</dbReference>